<comment type="pathway">
    <text evidence="11">Amino-acid biosynthesis; L-methionine biosynthesis via de novo pathway; L-homoserine from L-aspartate: step 1/3.</text>
</comment>
<dbReference type="GO" id="GO:0004072">
    <property type="term" value="F:aspartate kinase activity"/>
    <property type="evidence" value="ECO:0007669"/>
    <property type="project" value="UniProtKB-EC"/>
</dbReference>
<dbReference type="EMBL" id="JAVDNV010000014">
    <property type="protein sequence ID" value="MDQ2311007.1"/>
    <property type="molecule type" value="Genomic_DNA"/>
</dbReference>
<evidence type="ECO:0000256" key="10">
    <source>
        <dbReference type="RuleBase" id="RU003448"/>
    </source>
</evidence>
<dbReference type="GO" id="GO:0005829">
    <property type="term" value="C:cytosol"/>
    <property type="evidence" value="ECO:0007669"/>
    <property type="project" value="TreeGrafter"/>
</dbReference>
<evidence type="ECO:0000256" key="5">
    <source>
        <dbReference type="ARBA" id="ARBA00022777"/>
    </source>
</evidence>
<gene>
    <name evidence="13" type="primary">lysC</name>
    <name evidence="13" type="ORF">RBJ30_18150</name>
</gene>
<dbReference type="InterPro" id="IPR045865">
    <property type="entry name" value="ACT-like_dom_sf"/>
</dbReference>
<dbReference type="Pfam" id="PF22468">
    <property type="entry name" value="ACT_9"/>
    <property type="match status" value="1"/>
</dbReference>
<dbReference type="InterPro" id="IPR036393">
    <property type="entry name" value="AceGlu_kinase-like_sf"/>
</dbReference>
<evidence type="ECO:0000256" key="6">
    <source>
        <dbReference type="ARBA" id="ARBA00022840"/>
    </source>
</evidence>
<evidence type="ECO:0000256" key="3">
    <source>
        <dbReference type="ARBA" id="ARBA00022679"/>
    </source>
</evidence>
<dbReference type="AlphaFoldDB" id="A0AAW8HRC4"/>
<evidence type="ECO:0000256" key="11">
    <source>
        <dbReference type="RuleBase" id="RU004249"/>
    </source>
</evidence>
<keyword evidence="7" id="KW-0457">Lysine biosynthesis</keyword>
<sequence>MTTALSSFVVAKFGGTSVADYDAMNRSADVVLADSAVRLVVLSASAGVTNLLVALSEGLEATERFVKLDALRKIQFDILERMQNPLVIREEVERLLDNITTLAEAASLATSAALTDELVSHGELMSTLLFVEILRERRVEAQWFDVRKVMRTNHQFGRAEPDVPALAELATQQLAPRLAESLVITQGFIGSEDKGRTTTLGRGGSDYTAALLGEALHAGRVDIWTDVPGIYTTDPRIVPAARRIDVIAFEEAAEMATFGAKVLHPATLLPAVRSDIPVFVGSSKEPKAGGTLVCNKTEQPPLFRALALRRKQTLLTLHSLNMLHSRGFLAEVFGILARHSISVDLITTSEVSVALTLDTTGSTSTADTLLTQALLTELSSLCLVEVEQDLALVALIGNNLVNARGVGKEVFGVLDPFNIRMICYGASSHNLCFLVPGGDAEQVVQKLHHNLFE</sequence>
<dbReference type="CDD" id="cd04258">
    <property type="entry name" value="AAK_AKiii-LysC-EC"/>
    <property type="match status" value="1"/>
</dbReference>
<evidence type="ECO:0000256" key="4">
    <source>
        <dbReference type="ARBA" id="ARBA00022741"/>
    </source>
</evidence>
<dbReference type="PANTHER" id="PTHR21499">
    <property type="entry name" value="ASPARTATE KINASE"/>
    <property type="match status" value="1"/>
</dbReference>
<evidence type="ECO:0000313" key="13">
    <source>
        <dbReference type="EMBL" id="MDQ2311007.1"/>
    </source>
</evidence>
<evidence type="ECO:0000313" key="14">
    <source>
        <dbReference type="Proteomes" id="UP001236270"/>
    </source>
</evidence>
<evidence type="ECO:0000259" key="12">
    <source>
        <dbReference type="PROSITE" id="PS51671"/>
    </source>
</evidence>
<dbReference type="PANTHER" id="PTHR21499:SF59">
    <property type="entry name" value="ASPARTOKINASE"/>
    <property type="match status" value="1"/>
</dbReference>
<dbReference type="CDD" id="cd04917">
    <property type="entry name" value="ACT_AKiii-LysC-EC_2"/>
    <property type="match status" value="1"/>
</dbReference>
<dbReference type="InterPro" id="IPR041745">
    <property type="entry name" value="AKiii-LysC-EC"/>
</dbReference>
<dbReference type="InterPro" id="IPR001341">
    <property type="entry name" value="Asp_kinase"/>
</dbReference>
<feature type="binding site" evidence="9">
    <location>
        <position position="49"/>
    </location>
    <ligand>
        <name>substrate</name>
    </ligand>
</feature>
<reference evidence="13" key="1">
    <citation type="submission" date="2023-08" db="EMBL/GenBank/DDBJ databases">
        <title>WGS of pathogenic bacterial species, Los Angeles County Public Health Laboratories.</title>
        <authorList>
            <person name="Garrigues J.M."/>
            <person name="Green N.M."/>
        </authorList>
    </citation>
    <scope>NUCLEOTIDE SEQUENCE</scope>
    <source>
        <strain evidence="13">LACPHL-BACT-2023-00068</strain>
    </source>
</reference>
<feature type="binding site" evidence="9">
    <location>
        <position position="231"/>
    </location>
    <ligand>
        <name>ATP</name>
        <dbReference type="ChEBI" id="CHEBI:30616"/>
    </ligand>
</feature>
<keyword evidence="3 10" id="KW-0808">Transferase</keyword>
<feature type="binding site" evidence="9">
    <location>
        <position position="236"/>
    </location>
    <ligand>
        <name>ATP</name>
        <dbReference type="ChEBI" id="CHEBI:30616"/>
    </ligand>
</feature>
<keyword evidence="5 10" id="KW-0418">Kinase</keyword>
<dbReference type="Gene3D" id="3.30.70.260">
    <property type="match status" value="2"/>
</dbReference>
<comment type="catalytic activity">
    <reaction evidence="8 10">
        <text>L-aspartate + ATP = 4-phospho-L-aspartate + ADP</text>
        <dbReference type="Rhea" id="RHEA:23776"/>
        <dbReference type="ChEBI" id="CHEBI:29991"/>
        <dbReference type="ChEBI" id="CHEBI:30616"/>
        <dbReference type="ChEBI" id="CHEBI:57535"/>
        <dbReference type="ChEBI" id="CHEBI:456216"/>
        <dbReference type="EC" id="2.7.2.4"/>
    </reaction>
</comment>
<dbReference type="PIRSF" id="PIRSF000726">
    <property type="entry name" value="Asp_kin"/>
    <property type="match status" value="1"/>
</dbReference>
<evidence type="ECO:0000256" key="7">
    <source>
        <dbReference type="ARBA" id="ARBA00023154"/>
    </source>
</evidence>
<dbReference type="FunFam" id="3.30.70.260:FF:000017">
    <property type="entry name" value="Aspartokinase"/>
    <property type="match status" value="1"/>
</dbReference>
<organism evidence="13 14">
    <name type="scientific">Pluralibacter gergoviae</name>
    <name type="common">Enterobacter gergoviae</name>
    <dbReference type="NCBI Taxonomy" id="61647"/>
    <lineage>
        <taxon>Bacteria</taxon>
        <taxon>Pseudomonadati</taxon>
        <taxon>Pseudomonadota</taxon>
        <taxon>Gammaproteobacteria</taxon>
        <taxon>Enterobacterales</taxon>
        <taxon>Enterobacteriaceae</taxon>
        <taxon>Pluralibacter</taxon>
    </lineage>
</organism>
<proteinExistence type="inferred from homology"/>
<dbReference type="CDD" id="cd04932">
    <property type="entry name" value="ACT_AKiii-LysC-EC_1"/>
    <property type="match status" value="1"/>
</dbReference>
<evidence type="ECO:0000256" key="8">
    <source>
        <dbReference type="ARBA" id="ARBA00047872"/>
    </source>
</evidence>
<dbReference type="InterPro" id="IPR042199">
    <property type="entry name" value="AsparK_Bifunc_asparK/hSer_DH"/>
</dbReference>
<dbReference type="Proteomes" id="UP001236270">
    <property type="component" value="Unassembled WGS sequence"/>
</dbReference>
<dbReference type="GO" id="GO:0005524">
    <property type="term" value="F:ATP binding"/>
    <property type="evidence" value="ECO:0007669"/>
    <property type="project" value="UniProtKB-KW"/>
</dbReference>
<dbReference type="PROSITE" id="PS00324">
    <property type="entry name" value="ASPARTOKINASE"/>
    <property type="match status" value="1"/>
</dbReference>
<dbReference type="InterPro" id="IPR001048">
    <property type="entry name" value="Asp/Glu/Uridylate_kinase"/>
</dbReference>
<dbReference type="InterPro" id="IPR047962">
    <property type="entry name" value="LysC_ACT_2"/>
</dbReference>
<keyword evidence="11" id="KW-0028">Amino-acid biosynthesis</keyword>
<dbReference type="EC" id="2.7.2.4" evidence="10"/>
<feature type="binding site" evidence="9">
    <location>
        <begin position="261"/>
        <end position="262"/>
    </location>
    <ligand>
        <name>ATP</name>
        <dbReference type="ChEBI" id="CHEBI:30616"/>
    </ligand>
</feature>
<evidence type="ECO:0000256" key="2">
    <source>
        <dbReference type="ARBA" id="ARBA00010122"/>
    </source>
</evidence>
<feature type="binding site" evidence="9">
    <location>
        <begin position="225"/>
        <end position="226"/>
    </location>
    <ligand>
        <name>ATP</name>
        <dbReference type="ChEBI" id="CHEBI:30616"/>
    </ligand>
</feature>
<dbReference type="InterPro" id="IPR054352">
    <property type="entry name" value="ACT_Aspartokinase"/>
</dbReference>
<dbReference type="InterPro" id="IPR002912">
    <property type="entry name" value="ACT_dom"/>
</dbReference>
<dbReference type="GO" id="GO:0009090">
    <property type="term" value="P:homoserine biosynthetic process"/>
    <property type="evidence" value="ECO:0007669"/>
    <property type="project" value="TreeGrafter"/>
</dbReference>
<keyword evidence="6 9" id="KW-0067">ATP-binding</keyword>
<dbReference type="GeneID" id="61382850"/>
<dbReference type="SUPFAM" id="SSF53633">
    <property type="entry name" value="Carbamate kinase-like"/>
    <property type="match status" value="1"/>
</dbReference>
<dbReference type="SUPFAM" id="SSF55021">
    <property type="entry name" value="ACT-like"/>
    <property type="match status" value="2"/>
</dbReference>
<name>A0AAW8HRC4_PLUGE</name>
<feature type="domain" description="ACT" evidence="12">
    <location>
        <begin position="317"/>
        <end position="395"/>
    </location>
</feature>
<dbReference type="Gene3D" id="1.20.120.1320">
    <property type="entry name" value="Aspartokinase, catalytic domain"/>
    <property type="match status" value="1"/>
</dbReference>
<feature type="binding site" evidence="9">
    <location>
        <position position="123"/>
    </location>
    <ligand>
        <name>substrate</name>
    </ligand>
</feature>
<dbReference type="GO" id="GO:0009089">
    <property type="term" value="P:lysine biosynthetic process via diaminopimelate"/>
    <property type="evidence" value="ECO:0007669"/>
    <property type="project" value="InterPro"/>
</dbReference>
<comment type="pathway">
    <text evidence="11">Amino-acid biosynthesis; L-threonine biosynthesis; L-threonine from L-aspartate: step 1/5.</text>
</comment>
<dbReference type="NCBIfam" id="NF006570">
    <property type="entry name" value="PRK09084.1"/>
    <property type="match status" value="1"/>
</dbReference>
<evidence type="ECO:0000256" key="1">
    <source>
        <dbReference type="ARBA" id="ARBA00004766"/>
    </source>
</evidence>
<protein>
    <recommendedName>
        <fullName evidence="10">Aspartokinase</fullName>
        <ecNumber evidence="10">2.7.2.4</ecNumber>
    </recommendedName>
</protein>
<dbReference type="NCBIfam" id="TIGR00656">
    <property type="entry name" value="asp_kin_monofn"/>
    <property type="match status" value="1"/>
</dbReference>
<keyword evidence="4 9" id="KW-0547">Nucleotide-binding</keyword>
<accession>A0AAW8HRC4</accession>
<dbReference type="NCBIfam" id="TIGR00657">
    <property type="entry name" value="asp_kinases"/>
    <property type="match status" value="1"/>
</dbReference>
<dbReference type="FunFam" id="3.30.70.260:FF:000023">
    <property type="entry name" value="Aspartokinase"/>
    <property type="match status" value="1"/>
</dbReference>
<dbReference type="InterPro" id="IPR018042">
    <property type="entry name" value="Aspartate_kinase_CS"/>
</dbReference>
<dbReference type="RefSeq" id="WP_048254021.1">
    <property type="nucleotide sequence ID" value="NZ_CBCSIS010000011.1"/>
</dbReference>
<evidence type="ECO:0000256" key="9">
    <source>
        <dbReference type="PIRSR" id="PIRSR000726-1"/>
    </source>
</evidence>
<comment type="similarity">
    <text evidence="2 10">Belongs to the aspartokinase family.</text>
</comment>
<dbReference type="PROSITE" id="PS51671">
    <property type="entry name" value="ACT"/>
    <property type="match status" value="1"/>
</dbReference>
<comment type="caution">
    <text evidence="13">The sequence shown here is derived from an EMBL/GenBank/DDBJ whole genome shotgun (WGS) entry which is preliminary data.</text>
</comment>
<feature type="binding site" evidence="9">
    <location>
        <begin position="12"/>
        <end position="15"/>
    </location>
    <ligand>
        <name>ATP</name>
        <dbReference type="ChEBI" id="CHEBI:30616"/>
    </ligand>
</feature>
<dbReference type="InterPro" id="IPR005260">
    <property type="entry name" value="Asp_kin_monofn"/>
</dbReference>
<dbReference type="Gene3D" id="3.40.1160.10">
    <property type="entry name" value="Acetylglutamate kinase-like"/>
    <property type="match status" value="1"/>
</dbReference>
<comment type="pathway">
    <text evidence="1 11">Amino-acid biosynthesis; L-lysine biosynthesis via DAP pathway; (S)-tetrahydrodipicolinate from L-aspartate: step 1/4.</text>
</comment>
<dbReference type="Pfam" id="PF00696">
    <property type="entry name" value="AA_kinase"/>
    <property type="match status" value="1"/>
</dbReference>